<dbReference type="NCBIfam" id="TIGR00786">
    <property type="entry name" value="dctM"/>
    <property type="match status" value="1"/>
</dbReference>
<keyword evidence="4 7" id="KW-0812">Transmembrane</keyword>
<evidence type="ECO:0000313" key="9">
    <source>
        <dbReference type="EMBL" id="MFC4409940.1"/>
    </source>
</evidence>
<feature type="transmembrane region" description="Helical" evidence="7">
    <location>
        <begin position="245"/>
        <end position="263"/>
    </location>
</feature>
<keyword evidence="10" id="KW-1185">Reference proteome</keyword>
<evidence type="ECO:0000313" key="10">
    <source>
        <dbReference type="Proteomes" id="UP001595817"/>
    </source>
</evidence>
<feature type="domain" description="TRAP C4-dicarboxylate transport system permease DctM subunit" evidence="8">
    <location>
        <begin position="7"/>
        <end position="418"/>
    </location>
</feature>
<keyword evidence="3" id="KW-0997">Cell inner membrane</keyword>
<dbReference type="PANTHER" id="PTHR33362:SF5">
    <property type="entry name" value="C4-DICARBOXYLATE TRAP TRANSPORTER LARGE PERMEASE PROTEIN DCTM"/>
    <property type="match status" value="1"/>
</dbReference>
<evidence type="ECO:0000256" key="2">
    <source>
        <dbReference type="ARBA" id="ARBA00022475"/>
    </source>
</evidence>
<dbReference type="RefSeq" id="WP_378153237.1">
    <property type="nucleotide sequence ID" value="NZ_JBHSEC010000006.1"/>
</dbReference>
<evidence type="ECO:0000256" key="3">
    <source>
        <dbReference type="ARBA" id="ARBA00022519"/>
    </source>
</evidence>
<evidence type="ECO:0000256" key="1">
    <source>
        <dbReference type="ARBA" id="ARBA00004429"/>
    </source>
</evidence>
<comment type="caution">
    <text evidence="9">The sequence shown here is derived from an EMBL/GenBank/DDBJ whole genome shotgun (WGS) entry which is preliminary data.</text>
</comment>
<keyword evidence="6 7" id="KW-0472">Membrane</keyword>
<feature type="transmembrane region" description="Helical" evidence="7">
    <location>
        <begin position="403"/>
        <end position="424"/>
    </location>
</feature>
<evidence type="ECO:0000256" key="7">
    <source>
        <dbReference type="SAM" id="Phobius"/>
    </source>
</evidence>
<dbReference type="EMBL" id="JBHSEC010000006">
    <property type="protein sequence ID" value="MFC4409940.1"/>
    <property type="molecule type" value="Genomic_DNA"/>
</dbReference>
<feature type="transmembrane region" description="Helical" evidence="7">
    <location>
        <begin position="6"/>
        <end position="35"/>
    </location>
</feature>
<sequence>MTVAIPLILLALFLAIGMPIAFALGISGSIGLLLFSGWDSFLGILSTAPYDSVKSFLLSAIPMFILMAAFMTVSGIMKDLFEAAYKWLGRLPGGLGIATIFAGAMMAAVSGSSQASAAAMSKAVAPQMRKFKYNTAFTMGVISMAGTLAVMIPPSIILILYGILTETGVGSLLIAGVVPGILTALGYIITIFIWVKLKPEIAPKIEIKPTLSERFASLKNVWPMLVIIIAVIGGIYSGIVTATEAGAMGAFITLVVVLLMGRMNMKKFGVALNDTIKSTTMIMTIIVGAHIFSYFLTMTQSTQKVVMMINELDISRYWILAIIILVYLILGFFMDQIAILILTLPLTFPIIMALGFNPVWFGIIITKTVEIGLVTPPVGMNVFVATGAAGVKTSEGFKGVTWFVIMDLLILLLLILLPFLTLWLPGMMIK</sequence>
<feature type="transmembrane region" description="Helical" evidence="7">
    <location>
        <begin position="221"/>
        <end position="239"/>
    </location>
</feature>
<feature type="transmembrane region" description="Helical" evidence="7">
    <location>
        <begin position="340"/>
        <end position="365"/>
    </location>
</feature>
<dbReference type="PANTHER" id="PTHR33362">
    <property type="entry name" value="SIALIC ACID TRAP TRANSPORTER PERMEASE PROTEIN SIAT-RELATED"/>
    <property type="match status" value="1"/>
</dbReference>
<accession>A0ABV8X777</accession>
<dbReference type="Pfam" id="PF06808">
    <property type="entry name" value="DctM"/>
    <property type="match status" value="1"/>
</dbReference>
<feature type="transmembrane region" description="Helical" evidence="7">
    <location>
        <begin position="170"/>
        <end position="195"/>
    </location>
</feature>
<evidence type="ECO:0000256" key="6">
    <source>
        <dbReference type="ARBA" id="ARBA00023136"/>
    </source>
</evidence>
<feature type="transmembrane region" description="Helical" evidence="7">
    <location>
        <begin position="275"/>
        <end position="296"/>
    </location>
</feature>
<proteinExistence type="predicted"/>
<organism evidence="9 10">
    <name type="scientific">Chungangia koreensis</name>
    <dbReference type="NCBI Taxonomy" id="752657"/>
    <lineage>
        <taxon>Bacteria</taxon>
        <taxon>Bacillati</taxon>
        <taxon>Bacillota</taxon>
        <taxon>Bacilli</taxon>
        <taxon>Lactobacillales</taxon>
        <taxon>Chungangia</taxon>
    </lineage>
</organism>
<keyword evidence="5 7" id="KW-1133">Transmembrane helix</keyword>
<feature type="transmembrane region" description="Helical" evidence="7">
    <location>
        <begin position="56"/>
        <end position="77"/>
    </location>
</feature>
<evidence type="ECO:0000259" key="8">
    <source>
        <dbReference type="Pfam" id="PF06808"/>
    </source>
</evidence>
<feature type="transmembrane region" description="Helical" evidence="7">
    <location>
        <begin position="371"/>
        <end position="391"/>
    </location>
</feature>
<keyword evidence="2" id="KW-1003">Cell membrane</keyword>
<protein>
    <submittedName>
        <fullName evidence="9">TRAP transporter large permease</fullName>
    </submittedName>
</protein>
<feature type="transmembrane region" description="Helical" evidence="7">
    <location>
        <begin position="141"/>
        <end position="164"/>
    </location>
</feature>
<evidence type="ECO:0000256" key="5">
    <source>
        <dbReference type="ARBA" id="ARBA00022989"/>
    </source>
</evidence>
<feature type="transmembrane region" description="Helical" evidence="7">
    <location>
        <begin position="97"/>
        <end position="120"/>
    </location>
</feature>
<dbReference type="InterPro" id="IPR004681">
    <property type="entry name" value="TRAP_DctM"/>
</dbReference>
<feature type="transmembrane region" description="Helical" evidence="7">
    <location>
        <begin position="316"/>
        <end position="333"/>
    </location>
</feature>
<evidence type="ECO:0000256" key="4">
    <source>
        <dbReference type="ARBA" id="ARBA00022692"/>
    </source>
</evidence>
<gene>
    <name evidence="9" type="ORF">ACFOZY_05745</name>
</gene>
<dbReference type="PIRSF" id="PIRSF006066">
    <property type="entry name" value="HI0050"/>
    <property type="match status" value="1"/>
</dbReference>
<reference evidence="10" key="1">
    <citation type="journal article" date="2019" name="Int. J. Syst. Evol. Microbiol.">
        <title>The Global Catalogue of Microorganisms (GCM) 10K type strain sequencing project: providing services to taxonomists for standard genome sequencing and annotation.</title>
        <authorList>
            <consortium name="The Broad Institute Genomics Platform"/>
            <consortium name="The Broad Institute Genome Sequencing Center for Infectious Disease"/>
            <person name="Wu L."/>
            <person name="Ma J."/>
        </authorList>
    </citation>
    <scope>NUCLEOTIDE SEQUENCE [LARGE SCALE GENOMIC DNA]</scope>
    <source>
        <strain evidence="10">CCUG 59778</strain>
    </source>
</reference>
<dbReference type="Proteomes" id="UP001595817">
    <property type="component" value="Unassembled WGS sequence"/>
</dbReference>
<comment type="subcellular location">
    <subcellularLocation>
        <location evidence="1">Cell inner membrane</location>
        <topology evidence="1">Multi-pass membrane protein</topology>
    </subcellularLocation>
</comment>
<dbReference type="InterPro" id="IPR010656">
    <property type="entry name" value="DctM"/>
</dbReference>
<name>A0ABV8X777_9LACT</name>